<sequence>MTSFVLNNIHIIDPSQNLDEFGTIIVENGNILDAGSHVLNQGFPPSFPVRDCTGLIAIPGLVDARVTLDGPPERYTENIVRISKEAASGGITSLILTPFISSFMDEYTFIKSSFKEIQKNSIVNVYPTAGLTHRMDGKKINDIRLLQEQGAVSFVHTPLSIYDTQILLNSMKYAHMLDAIVALDTHDYFLGSQGAMNEGVMASHLGVPCIPAISETIPLNRDLLIAQHTGGRYHASLLSLPQSIALLNHAKENKTKATCGVSINNLVLNENDIGMYNSLRKVLPPLRPEEERIGMINALARGDIDIIVSDHTPRPTDTKNLSFTEASFGSIGLETMLSAGLRLFHADHISLIKLIESMSTRPAKIFNLPGGTLKPHAPADIVLINLDHQWVAKADNMLSSYKNMAFNQECFSGRVIETYISGKRVYTLEN</sequence>
<protein>
    <submittedName>
        <fullName evidence="4">Dihydroorotase</fullName>
        <ecNumber evidence="4">3.5.2.3</ecNumber>
    </submittedName>
</protein>
<evidence type="ECO:0000256" key="1">
    <source>
        <dbReference type="ARBA" id="ARBA00022975"/>
    </source>
</evidence>
<dbReference type="InterPro" id="IPR004722">
    <property type="entry name" value="DHOase"/>
</dbReference>
<dbReference type="GO" id="GO:0005737">
    <property type="term" value="C:cytoplasm"/>
    <property type="evidence" value="ECO:0007669"/>
    <property type="project" value="TreeGrafter"/>
</dbReference>
<feature type="domain" description="Amidohydrolase-related" evidence="2">
    <location>
        <begin position="273"/>
        <end position="425"/>
    </location>
</feature>
<dbReference type="SUPFAM" id="SSF51556">
    <property type="entry name" value="Metallo-dependent hydrolases"/>
    <property type="match status" value="1"/>
</dbReference>
<name>A0A937AI58_9HYPH</name>
<dbReference type="CDD" id="cd01317">
    <property type="entry name" value="DHOase_IIa"/>
    <property type="match status" value="1"/>
</dbReference>
<evidence type="ECO:0000259" key="3">
    <source>
        <dbReference type="Pfam" id="PF12890"/>
    </source>
</evidence>
<dbReference type="InterPro" id="IPR050138">
    <property type="entry name" value="DHOase/Allantoinase_Hydrolase"/>
</dbReference>
<gene>
    <name evidence="4" type="ORF">EU981_00175</name>
</gene>
<dbReference type="GO" id="GO:0046872">
    <property type="term" value="F:metal ion binding"/>
    <property type="evidence" value="ECO:0007669"/>
    <property type="project" value="InterPro"/>
</dbReference>
<accession>A0A937AI58</accession>
<dbReference type="InterPro" id="IPR006680">
    <property type="entry name" value="Amidohydro-rel"/>
</dbReference>
<dbReference type="Gene3D" id="3.20.20.140">
    <property type="entry name" value="Metal-dependent hydrolases"/>
    <property type="match status" value="1"/>
</dbReference>
<dbReference type="GO" id="GO:0006145">
    <property type="term" value="P:purine nucleobase catabolic process"/>
    <property type="evidence" value="ECO:0007669"/>
    <property type="project" value="TreeGrafter"/>
</dbReference>
<dbReference type="SUPFAM" id="SSF51338">
    <property type="entry name" value="Composite domain of metallo-dependent hydrolases"/>
    <property type="match status" value="1"/>
</dbReference>
<dbReference type="Pfam" id="PF12890">
    <property type="entry name" value="DHOase"/>
    <property type="match status" value="1"/>
</dbReference>
<dbReference type="InterPro" id="IPR024403">
    <property type="entry name" value="DHOase_cat"/>
</dbReference>
<dbReference type="PANTHER" id="PTHR43668:SF2">
    <property type="entry name" value="ALLANTOINASE"/>
    <property type="match status" value="1"/>
</dbReference>
<dbReference type="Proteomes" id="UP000736856">
    <property type="component" value="Unassembled WGS sequence"/>
</dbReference>
<keyword evidence="1" id="KW-0665">Pyrimidine biosynthesis</keyword>
<dbReference type="AlphaFoldDB" id="A0A937AI58"/>
<dbReference type="GO" id="GO:0006221">
    <property type="term" value="P:pyrimidine nucleotide biosynthetic process"/>
    <property type="evidence" value="ECO:0007669"/>
    <property type="project" value="UniProtKB-KW"/>
</dbReference>
<evidence type="ECO:0000313" key="4">
    <source>
        <dbReference type="EMBL" id="MBL0848514.1"/>
    </source>
</evidence>
<dbReference type="PANTHER" id="PTHR43668">
    <property type="entry name" value="ALLANTOINASE"/>
    <property type="match status" value="1"/>
</dbReference>
<keyword evidence="4" id="KW-0378">Hydrolase</keyword>
<dbReference type="GO" id="GO:0004151">
    <property type="term" value="F:dihydroorotase activity"/>
    <property type="evidence" value="ECO:0007669"/>
    <property type="project" value="UniProtKB-EC"/>
</dbReference>
<dbReference type="Pfam" id="PF01979">
    <property type="entry name" value="Amidohydro_1"/>
    <property type="match status" value="1"/>
</dbReference>
<dbReference type="InterPro" id="IPR032466">
    <property type="entry name" value="Metal_Hydrolase"/>
</dbReference>
<comment type="caution">
    <text evidence="4">The sequence shown here is derived from an EMBL/GenBank/DDBJ whole genome shotgun (WGS) entry which is preliminary data.</text>
</comment>
<dbReference type="GO" id="GO:0004038">
    <property type="term" value="F:allantoinase activity"/>
    <property type="evidence" value="ECO:0007669"/>
    <property type="project" value="TreeGrafter"/>
</dbReference>
<proteinExistence type="predicted"/>
<evidence type="ECO:0000259" key="2">
    <source>
        <dbReference type="Pfam" id="PF01979"/>
    </source>
</evidence>
<feature type="domain" description="Dihydroorotase catalytic" evidence="3">
    <location>
        <begin position="56"/>
        <end position="239"/>
    </location>
</feature>
<dbReference type="EMBL" id="SEOL01000001">
    <property type="protein sequence ID" value="MBL0848514.1"/>
    <property type="molecule type" value="Genomic_DNA"/>
</dbReference>
<dbReference type="EC" id="3.5.2.3" evidence="4"/>
<evidence type="ECO:0000313" key="5">
    <source>
        <dbReference type="Proteomes" id="UP000736856"/>
    </source>
</evidence>
<organism evidence="4 5">
    <name type="scientific">Candidatus Liberibacter ctenarytainae</name>
    <dbReference type="NCBI Taxonomy" id="2020335"/>
    <lineage>
        <taxon>Bacteria</taxon>
        <taxon>Pseudomonadati</taxon>
        <taxon>Pseudomonadota</taxon>
        <taxon>Alphaproteobacteria</taxon>
        <taxon>Hyphomicrobiales</taxon>
        <taxon>Rhizobiaceae</taxon>
        <taxon>Liberibacter</taxon>
    </lineage>
</organism>
<dbReference type="InterPro" id="IPR011059">
    <property type="entry name" value="Metal-dep_hydrolase_composite"/>
</dbReference>
<reference evidence="4" key="1">
    <citation type="submission" date="2019-02" db="EMBL/GenBank/DDBJ databases">
        <title>A novel Candidatus Liberibacter species associated with the New Zealand native fuchsia psyllid, Ctenarytaina fuchsiae.</title>
        <authorList>
            <person name="Thompson S.M."/>
            <person name="Jorgensen N."/>
            <person name="David C."/>
            <person name="Bulman S.R."/>
            <person name="Smith G.R."/>
        </authorList>
    </citation>
    <scope>NUCLEOTIDE SEQUENCE</scope>
    <source>
        <strain evidence="4">Oxford</strain>
    </source>
</reference>